<keyword evidence="3" id="KW-1185">Reference proteome</keyword>
<name>A0A2A6BG40_PRIPA</name>
<proteinExistence type="predicted"/>
<evidence type="ECO:0000313" key="2">
    <source>
        <dbReference type="EnsemblMetazoa" id="PPA37092.1"/>
    </source>
</evidence>
<reference evidence="3" key="1">
    <citation type="journal article" date="2008" name="Nat. Genet.">
        <title>The Pristionchus pacificus genome provides a unique perspective on nematode lifestyle and parasitism.</title>
        <authorList>
            <person name="Dieterich C."/>
            <person name="Clifton S.W."/>
            <person name="Schuster L.N."/>
            <person name="Chinwalla A."/>
            <person name="Delehaunty K."/>
            <person name="Dinkelacker I."/>
            <person name="Fulton L."/>
            <person name="Fulton R."/>
            <person name="Godfrey J."/>
            <person name="Minx P."/>
            <person name="Mitreva M."/>
            <person name="Roeseler W."/>
            <person name="Tian H."/>
            <person name="Witte H."/>
            <person name="Yang S.P."/>
            <person name="Wilson R.K."/>
            <person name="Sommer R.J."/>
        </authorList>
    </citation>
    <scope>NUCLEOTIDE SEQUENCE [LARGE SCALE GENOMIC DNA]</scope>
    <source>
        <strain evidence="3">PS312</strain>
    </source>
</reference>
<accession>A0A2A6BG40</accession>
<reference evidence="2" key="2">
    <citation type="submission" date="2022-06" db="UniProtKB">
        <authorList>
            <consortium name="EnsemblMetazoa"/>
        </authorList>
    </citation>
    <scope>IDENTIFICATION</scope>
    <source>
        <strain evidence="2">PS312</strain>
    </source>
</reference>
<protein>
    <submittedName>
        <fullName evidence="2">Uncharacterized protein</fullName>
    </submittedName>
</protein>
<gene>
    <name evidence="2" type="primary">WBGene00275461</name>
</gene>
<dbReference type="Proteomes" id="UP000005239">
    <property type="component" value="Unassembled WGS sequence"/>
</dbReference>
<organism evidence="2 3">
    <name type="scientific">Pristionchus pacificus</name>
    <name type="common">Parasitic nematode worm</name>
    <dbReference type="NCBI Taxonomy" id="54126"/>
    <lineage>
        <taxon>Eukaryota</taxon>
        <taxon>Metazoa</taxon>
        <taxon>Ecdysozoa</taxon>
        <taxon>Nematoda</taxon>
        <taxon>Chromadorea</taxon>
        <taxon>Rhabditida</taxon>
        <taxon>Rhabditina</taxon>
        <taxon>Diplogasteromorpha</taxon>
        <taxon>Diplogasteroidea</taxon>
        <taxon>Neodiplogasteridae</taxon>
        <taxon>Pristionchus</taxon>
    </lineage>
</organism>
<evidence type="ECO:0000313" key="3">
    <source>
        <dbReference type="Proteomes" id="UP000005239"/>
    </source>
</evidence>
<dbReference type="PANTHER" id="PTHR16450">
    <property type="entry name" value="RING FINGER PROTEIN 186"/>
    <property type="match status" value="1"/>
</dbReference>
<sequence length="111" mass="12208">MAANVIEVIDVDSDDSGDIAVREAIRKAGEELRKAFDEADELREKDKSDPSSARYSRECPICTTENPREKLHSPSVDTSFASLVQSVATNGKCVFCRKKSAFVKLIETPVS</sequence>
<dbReference type="AlphaFoldDB" id="A0A2A6BG40"/>
<evidence type="ECO:0000256" key="1">
    <source>
        <dbReference type="SAM" id="MobiDB-lite"/>
    </source>
</evidence>
<feature type="compositionally biased region" description="Basic and acidic residues" evidence="1">
    <location>
        <begin position="38"/>
        <end position="49"/>
    </location>
</feature>
<accession>A0A8R1USK0</accession>
<dbReference type="PANTHER" id="PTHR16450:SF1">
    <property type="entry name" value="PROTEIN CBG12045"/>
    <property type="match status" value="1"/>
</dbReference>
<dbReference type="EnsemblMetazoa" id="PPA37092.1">
    <property type="protein sequence ID" value="PPA37092.1"/>
    <property type="gene ID" value="WBGene00275461"/>
</dbReference>
<feature type="region of interest" description="Disordered" evidence="1">
    <location>
        <begin position="38"/>
        <end position="57"/>
    </location>
</feature>